<dbReference type="AlphaFoldDB" id="A0AA96WCR2"/>
<sequence length="293" mass="32921">MRDIASKITPVAPLVSSNQAEWNHIFLAYYQLPACEIPEHLLKEHTLTICSDLSMPSLVECSLDSRCKRYWFNSGDIIFCPAGMSKSLTWKQKNSCILLALESRLLEQVAYESICADHVELLPQFKMSDPLILQIAKALQSELESGCPSGRLYADSAAAMLAIHILKINSPGRPFVQEYKDGLPKPKLSQIIEYIDEHLAQSIGLSQLAEVAGMSQYHFARLFKQSTGITPHQYLIRQRVERAKQLLLQEKSNLADIALECGFANQGHLSHHFKRLLNITPRAFASEKSSKNL</sequence>
<dbReference type="InterPro" id="IPR050204">
    <property type="entry name" value="AraC_XylS_family_regulators"/>
</dbReference>
<dbReference type="Pfam" id="PF12833">
    <property type="entry name" value="HTH_18"/>
    <property type="match status" value="1"/>
</dbReference>
<keyword evidence="1" id="KW-0805">Transcription regulation</keyword>
<keyword evidence="3" id="KW-0804">Transcription</keyword>
<proteinExistence type="predicted"/>
<keyword evidence="2" id="KW-0238">DNA-binding</keyword>
<dbReference type="Gene3D" id="1.10.10.60">
    <property type="entry name" value="Homeodomain-like"/>
    <property type="match status" value="2"/>
</dbReference>
<organism evidence="5">
    <name type="scientific">Leptolyngbya sp. NK1-12</name>
    <dbReference type="NCBI Taxonomy" id="2547451"/>
    <lineage>
        <taxon>Bacteria</taxon>
        <taxon>Bacillati</taxon>
        <taxon>Cyanobacteriota</taxon>
        <taxon>Cyanophyceae</taxon>
        <taxon>Leptolyngbyales</taxon>
        <taxon>Leptolyngbyaceae</taxon>
        <taxon>Leptolyngbya group</taxon>
        <taxon>Leptolyngbya</taxon>
    </lineage>
</organism>
<dbReference type="GO" id="GO:0003700">
    <property type="term" value="F:DNA-binding transcription factor activity"/>
    <property type="evidence" value="ECO:0007669"/>
    <property type="project" value="InterPro"/>
</dbReference>
<dbReference type="GO" id="GO:0043565">
    <property type="term" value="F:sequence-specific DNA binding"/>
    <property type="evidence" value="ECO:0007669"/>
    <property type="project" value="InterPro"/>
</dbReference>
<dbReference type="RefSeq" id="WP_316433550.1">
    <property type="nucleotide sequence ID" value="NZ_CP053586.1"/>
</dbReference>
<dbReference type="PANTHER" id="PTHR46796">
    <property type="entry name" value="HTH-TYPE TRANSCRIPTIONAL ACTIVATOR RHAS-RELATED"/>
    <property type="match status" value="1"/>
</dbReference>
<reference evidence="5" key="1">
    <citation type="submission" date="2020-05" db="EMBL/GenBank/DDBJ databases">
        <authorList>
            <person name="Zhu T."/>
            <person name="Keshari N."/>
            <person name="Lu X."/>
        </authorList>
    </citation>
    <scope>NUCLEOTIDE SEQUENCE</scope>
    <source>
        <strain evidence="5">NK1-12</strain>
    </source>
</reference>
<accession>A0AA96WCR2</accession>
<evidence type="ECO:0000313" key="5">
    <source>
        <dbReference type="EMBL" id="WNZ22160.1"/>
    </source>
</evidence>
<evidence type="ECO:0000256" key="3">
    <source>
        <dbReference type="ARBA" id="ARBA00023163"/>
    </source>
</evidence>
<dbReference type="InterPro" id="IPR018060">
    <property type="entry name" value="HTH_AraC"/>
</dbReference>
<gene>
    <name evidence="5" type="ORF">HJG54_04295</name>
</gene>
<dbReference type="InterPro" id="IPR018062">
    <property type="entry name" value="HTH_AraC-typ_CS"/>
</dbReference>
<feature type="domain" description="HTH araC/xylS-type" evidence="4">
    <location>
        <begin position="189"/>
        <end position="287"/>
    </location>
</feature>
<dbReference type="PROSITE" id="PS00041">
    <property type="entry name" value="HTH_ARAC_FAMILY_1"/>
    <property type="match status" value="1"/>
</dbReference>
<name>A0AA96WCR2_9CYAN</name>
<protein>
    <submittedName>
        <fullName evidence="5">Helix-turn-helix transcriptional regulator</fullName>
    </submittedName>
</protein>
<dbReference type="SUPFAM" id="SSF46689">
    <property type="entry name" value="Homeodomain-like"/>
    <property type="match status" value="2"/>
</dbReference>
<dbReference type="EMBL" id="CP053586">
    <property type="protein sequence ID" value="WNZ22160.1"/>
    <property type="molecule type" value="Genomic_DNA"/>
</dbReference>
<evidence type="ECO:0000256" key="2">
    <source>
        <dbReference type="ARBA" id="ARBA00023125"/>
    </source>
</evidence>
<evidence type="ECO:0000259" key="4">
    <source>
        <dbReference type="PROSITE" id="PS01124"/>
    </source>
</evidence>
<dbReference type="SMART" id="SM00342">
    <property type="entry name" value="HTH_ARAC"/>
    <property type="match status" value="1"/>
</dbReference>
<dbReference type="InterPro" id="IPR009057">
    <property type="entry name" value="Homeodomain-like_sf"/>
</dbReference>
<evidence type="ECO:0000256" key="1">
    <source>
        <dbReference type="ARBA" id="ARBA00023015"/>
    </source>
</evidence>
<dbReference type="PROSITE" id="PS01124">
    <property type="entry name" value="HTH_ARAC_FAMILY_2"/>
    <property type="match status" value="1"/>
</dbReference>
<dbReference type="PANTHER" id="PTHR46796:SF6">
    <property type="entry name" value="ARAC SUBFAMILY"/>
    <property type="match status" value="1"/>
</dbReference>